<dbReference type="InterPro" id="IPR042307">
    <property type="entry name" value="Reeler_sf"/>
</dbReference>
<feature type="transmembrane region" description="Helical" evidence="11">
    <location>
        <begin position="490"/>
        <end position="511"/>
    </location>
</feature>
<dbReference type="GO" id="GO:0016020">
    <property type="term" value="C:membrane"/>
    <property type="evidence" value="ECO:0007669"/>
    <property type="project" value="UniProtKB-SubCell"/>
</dbReference>
<keyword evidence="6" id="KW-0249">Electron transport</keyword>
<dbReference type="Gene3D" id="2.60.40.4060">
    <property type="entry name" value="Reeler domain"/>
    <property type="match status" value="1"/>
</dbReference>
<dbReference type="SMART" id="SM00664">
    <property type="entry name" value="DoH"/>
    <property type="match status" value="1"/>
</dbReference>
<organism evidence="16 17">
    <name type="scientific">Microcaecilia unicolor</name>
    <dbReference type="NCBI Taxonomy" id="1415580"/>
    <lineage>
        <taxon>Eukaryota</taxon>
        <taxon>Metazoa</taxon>
        <taxon>Chordata</taxon>
        <taxon>Craniata</taxon>
        <taxon>Vertebrata</taxon>
        <taxon>Euteleostomi</taxon>
        <taxon>Amphibia</taxon>
        <taxon>Gymnophiona</taxon>
        <taxon>Siphonopidae</taxon>
        <taxon>Microcaecilia</taxon>
    </lineage>
</organism>
<feature type="signal peptide" evidence="12">
    <location>
        <begin position="1"/>
        <end position="21"/>
    </location>
</feature>
<dbReference type="InterPro" id="IPR002861">
    <property type="entry name" value="Reeler_dom"/>
</dbReference>
<accession>A0A6P7YG66</accession>
<dbReference type="Pfam" id="PF03351">
    <property type="entry name" value="DOMON"/>
    <property type="match status" value="1"/>
</dbReference>
<dbReference type="GeneID" id="115473248"/>
<gene>
    <name evidence="17" type="primary">LOC115473248</name>
</gene>
<keyword evidence="10" id="KW-0325">Glycoprotein</keyword>
<keyword evidence="4" id="KW-0813">Transport</keyword>
<evidence type="ECO:0000256" key="9">
    <source>
        <dbReference type="ARBA" id="ARBA00023136"/>
    </source>
</evidence>
<keyword evidence="12" id="KW-0732">Signal</keyword>
<name>A0A6P7YG66_9AMPH</name>
<dbReference type="InterPro" id="IPR051237">
    <property type="entry name" value="Ferric-chelate_Red/DefProt"/>
</dbReference>
<feature type="domain" description="Cytochrome b561" evidence="14">
    <location>
        <begin position="312"/>
        <end position="518"/>
    </location>
</feature>
<dbReference type="InParanoid" id="A0A6P7YG66"/>
<dbReference type="CDD" id="cd08544">
    <property type="entry name" value="Reeler"/>
    <property type="match status" value="1"/>
</dbReference>
<dbReference type="FunFam" id="2.60.40.4060:FF:000003">
    <property type="entry name" value="Ferric chelate reductase 1"/>
    <property type="match status" value="1"/>
</dbReference>
<dbReference type="SMART" id="SM00665">
    <property type="entry name" value="B561"/>
    <property type="match status" value="1"/>
</dbReference>
<evidence type="ECO:0000256" key="4">
    <source>
        <dbReference type="ARBA" id="ARBA00022448"/>
    </source>
</evidence>
<keyword evidence="5 11" id="KW-0812">Transmembrane</keyword>
<dbReference type="CDD" id="cd09628">
    <property type="entry name" value="DOMON_SDR_2_like"/>
    <property type="match status" value="1"/>
</dbReference>
<dbReference type="PROSITE" id="PS51019">
    <property type="entry name" value="REELIN"/>
    <property type="match status" value="1"/>
</dbReference>
<comment type="subcellular location">
    <subcellularLocation>
        <location evidence="2">Membrane</location>
        <topology evidence="2">Multi-pass membrane protein</topology>
    </subcellularLocation>
</comment>
<dbReference type="PROSITE" id="PS50939">
    <property type="entry name" value="CYTOCHROME_B561"/>
    <property type="match status" value="1"/>
</dbReference>
<comment type="cofactor">
    <cofactor evidence="1">
        <name>heme b</name>
        <dbReference type="ChEBI" id="CHEBI:60344"/>
    </cofactor>
</comment>
<dbReference type="Proteomes" id="UP000515156">
    <property type="component" value="Chromosome 6"/>
</dbReference>
<dbReference type="RefSeq" id="XP_030063901.1">
    <property type="nucleotide sequence ID" value="XM_030208041.1"/>
</dbReference>
<sequence length="556" mass="61176">MDMFVWSIFLFCGVLFESTFGFPNGQISVACNAMLPNHGNAVPQTSQAPYSISVSQNVYSAGDEVTVTLQGASFKGFLLQARTLGLNTDVGTFKIIDANSQGLQCSDTLNSAVSHTSNRAKTIVKAVWLAPARVGPVKFRATFVQSYNIFWTQVESQIMDVVNWQKPNEISNDTCGTQKFCFSSPMSCNPANDTMCYFMSFTPETGGGFIFEMSGTSTGYVAIGFSDDQIMGNDDIYICSRNATGQVEIQHAYSTGHTAPTIKPLVHVESTMVSYTNGVIKCSFLIRNNISLQARVASNQYYIFLAYGPVQNGQIAKHSQTPFITNQKVAMERLDSISANHSPNPRFTLLKVHGALMLIAWMTTGSIGMIIARYLKNTVKKSIMSKDIWFQTHWSLMMMTVTATIVAFVLAFVYVEGWSSDAGAHPILGCIVMILSFFQPIAALFRPAPKNKRRFIFNWAHALNALVIKVLAVAAIFLGFEQPSISGSGWMVKVMGGFVAWETLAYIILEINAQLEKKGVHKKTYGKVKKEMIVLLIYICGNLSFLIALLVGIGQL</sequence>
<keyword evidence="8" id="KW-0408">Iron</keyword>
<keyword evidence="7 11" id="KW-1133">Transmembrane helix</keyword>
<dbReference type="OrthoDB" id="2419613at2759"/>
<evidence type="ECO:0000259" key="14">
    <source>
        <dbReference type="PROSITE" id="PS50939"/>
    </source>
</evidence>
<dbReference type="CDD" id="cd08760">
    <property type="entry name" value="Cyt_b561_FRRS1_like"/>
    <property type="match status" value="1"/>
</dbReference>
<feature type="transmembrane region" description="Helical" evidence="11">
    <location>
        <begin position="532"/>
        <end position="553"/>
    </location>
</feature>
<evidence type="ECO:0000256" key="11">
    <source>
        <dbReference type="SAM" id="Phobius"/>
    </source>
</evidence>
<dbReference type="AlphaFoldDB" id="A0A6P7YG66"/>
<dbReference type="KEGG" id="muo:115473248"/>
<feature type="domain" description="Reelin" evidence="15">
    <location>
        <begin position="16"/>
        <end position="174"/>
    </location>
</feature>
<dbReference type="PANTHER" id="PTHR45828:SF43">
    <property type="entry name" value="REELIN DOMAIN-CONTAINING PROTEIN"/>
    <property type="match status" value="1"/>
</dbReference>
<evidence type="ECO:0000256" key="8">
    <source>
        <dbReference type="ARBA" id="ARBA00023004"/>
    </source>
</evidence>
<feature type="transmembrane region" description="Helical" evidence="11">
    <location>
        <begin position="457"/>
        <end position="478"/>
    </location>
</feature>
<evidence type="ECO:0000256" key="5">
    <source>
        <dbReference type="ARBA" id="ARBA00022692"/>
    </source>
</evidence>
<dbReference type="Pfam" id="PF03188">
    <property type="entry name" value="Cytochrom_B561"/>
    <property type="match status" value="1"/>
</dbReference>
<evidence type="ECO:0000256" key="12">
    <source>
        <dbReference type="SAM" id="SignalP"/>
    </source>
</evidence>
<dbReference type="PANTHER" id="PTHR45828">
    <property type="entry name" value="CYTOCHROME B561/FERRIC REDUCTASE TRANSMEMBRANE"/>
    <property type="match status" value="1"/>
</dbReference>
<evidence type="ECO:0000256" key="3">
    <source>
        <dbReference type="ARBA" id="ARBA00009195"/>
    </source>
</evidence>
<proteinExistence type="inferred from homology"/>
<feature type="chain" id="PRO_5028207765" evidence="12">
    <location>
        <begin position="22"/>
        <end position="556"/>
    </location>
</feature>
<dbReference type="InterPro" id="IPR006593">
    <property type="entry name" value="Cyt_b561/ferric_Rdtase_TM"/>
</dbReference>
<evidence type="ECO:0000259" key="13">
    <source>
        <dbReference type="PROSITE" id="PS50836"/>
    </source>
</evidence>
<keyword evidence="9 11" id="KW-0472">Membrane</keyword>
<feature type="transmembrane region" description="Helical" evidence="11">
    <location>
        <begin position="426"/>
        <end position="445"/>
    </location>
</feature>
<evidence type="ECO:0000313" key="16">
    <source>
        <dbReference type="Proteomes" id="UP000515156"/>
    </source>
</evidence>
<evidence type="ECO:0000256" key="6">
    <source>
        <dbReference type="ARBA" id="ARBA00022982"/>
    </source>
</evidence>
<reference evidence="17" key="1">
    <citation type="submission" date="2025-08" db="UniProtKB">
        <authorList>
            <consortium name="RefSeq"/>
        </authorList>
    </citation>
    <scope>IDENTIFICATION</scope>
</reference>
<evidence type="ECO:0000256" key="10">
    <source>
        <dbReference type="ARBA" id="ARBA00023180"/>
    </source>
</evidence>
<keyword evidence="16" id="KW-1185">Reference proteome</keyword>
<evidence type="ECO:0000313" key="17">
    <source>
        <dbReference type="RefSeq" id="XP_030063901.1"/>
    </source>
</evidence>
<evidence type="ECO:0000259" key="15">
    <source>
        <dbReference type="PROSITE" id="PS51019"/>
    </source>
</evidence>
<feature type="transmembrane region" description="Helical" evidence="11">
    <location>
        <begin position="352"/>
        <end position="375"/>
    </location>
</feature>
<evidence type="ECO:0000256" key="7">
    <source>
        <dbReference type="ARBA" id="ARBA00022989"/>
    </source>
</evidence>
<dbReference type="Gene3D" id="1.20.120.1770">
    <property type="match status" value="1"/>
</dbReference>
<evidence type="ECO:0000256" key="2">
    <source>
        <dbReference type="ARBA" id="ARBA00004141"/>
    </source>
</evidence>
<dbReference type="Pfam" id="PF02014">
    <property type="entry name" value="Reeler"/>
    <property type="match status" value="1"/>
</dbReference>
<protein>
    <submittedName>
        <fullName evidence="17">Ferric-chelate reductase 1</fullName>
    </submittedName>
</protein>
<comment type="similarity">
    <text evidence="3">Belongs to the FRRS1 family.</text>
</comment>
<evidence type="ECO:0000256" key="1">
    <source>
        <dbReference type="ARBA" id="ARBA00001970"/>
    </source>
</evidence>
<dbReference type="InterPro" id="IPR005018">
    <property type="entry name" value="DOMON_domain"/>
</dbReference>
<feature type="domain" description="DOMON" evidence="13">
    <location>
        <begin position="193"/>
        <end position="308"/>
    </location>
</feature>
<feature type="transmembrane region" description="Helical" evidence="11">
    <location>
        <begin position="396"/>
        <end position="414"/>
    </location>
</feature>
<dbReference type="PROSITE" id="PS50836">
    <property type="entry name" value="DOMON"/>
    <property type="match status" value="1"/>
</dbReference>